<dbReference type="AlphaFoldDB" id="A0A839HSH8"/>
<reference evidence="1 2" key="1">
    <citation type="submission" date="2020-08" db="EMBL/GenBank/DDBJ databases">
        <title>Aquariorum lacteus gen. nov., sp. nov., a new member of the family Comamonadaceae, isolated from freshwater aquarium.</title>
        <authorList>
            <person name="Chun S.-J."/>
        </authorList>
    </citation>
    <scope>NUCLEOTIDE SEQUENCE [LARGE SCALE GENOMIC DNA]</scope>
    <source>
        <strain evidence="1 2">SJAQ100</strain>
    </source>
</reference>
<keyword evidence="2" id="KW-1185">Reference proteome</keyword>
<evidence type="ECO:0000313" key="2">
    <source>
        <dbReference type="Proteomes" id="UP000586093"/>
    </source>
</evidence>
<name>A0A839HSH8_9BURK</name>
<sequence>MKRIGAPSTGPARRARGLGRAAFGPLLALLSACALPPPLPEGPALQAALQGLWCNSEDGGRSCWAHDRFTPDGRLRMCGRAPDSRQAFDGLGEVEMAGRRMCYRVLRAEGAFWLPPGARYCTEIVELGPRHHRYRDLDGGGVFTLHRLPDSAPDCPTP</sequence>
<dbReference type="RefSeq" id="WP_182664662.1">
    <property type="nucleotide sequence ID" value="NZ_JACIVI010000004.1"/>
</dbReference>
<proteinExistence type="predicted"/>
<evidence type="ECO:0008006" key="3">
    <source>
        <dbReference type="Google" id="ProtNLM"/>
    </source>
</evidence>
<dbReference type="EMBL" id="JACIVI010000004">
    <property type="protein sequence ID" value="MBB1162578.1"/>
    <property type="molecule type" value="Genomic_DNA"/>
</dbReference>
<evidence type="ECO:0000313" key="1">
    <source>
        <dbReference type="EMBL" id="MBB1162578.1"/>
    </source>
</evidence>
<dbReference type="Proteomes" id="UP000586093">
    <property type="component" value="Unassembled WGS sequence"/>
</dbReference>
<gene>
    <name evidence="1" type="ORF">H4F90_11375</name>
</gene>
<protein>
    <recommendedName>
        <fullName evidence="3">Lipoprotein</fullName>
    </recommendedName>
</protein>
<comment type="caution">
    <text evidence="1">The sequence shown here is derived from an EMBL/GenBank/DDBJ whole genome shotgun (WGS) entry which is preliminary data.</text>
</comment>
<organism evidence="1 2">
    <name type="scientific">Aquariibacter albus</name>
    <dbReference type="NCBI Taxonomy" id="2759899"/>
    <lineage>
        <taxon>Bacteria</taxon>
        <taxon>Pseudomonadati</taxon>
        <taxon>Pseudomonadota</taxon>
        <taxon>Betaproteobacteria</taxon>
        <taxon>Burkholderiales</taxon>
        <taxon>Sphaerotilaceae</taxon>
        <taxon>Aquariibacter</taxon>
    </lineage>
</organism>
<dbReference type="PROSITE" id="PS51257">
    <property type="entry name" value="PROKAR_LIPOPROTEIN"/>
    <property type="match status" value="1"/>
</dbReference>
<accession>A0A839HSH8</accession>